<gene>
    <name evidence="1" type="ORF">CLOSTMETH_02474</name>
</gene>
<dbReference type="HOGENOM" id="CLU_3307445_0_0_9"/>
<dbReference type="STRING" id="537013.CLOSTMETH_02474"/>
<reference evidence="1 2" key="2">
    <citation type="submission" date="2009-02" db="EMBL/GenBank/DDBJ databases">
        <title>Draft genome sequence of Clostridium methylpentosum (DSM 5476).</title>
        <authorList>
            <person name="Sudarsanam P."/>
            <person name="Ley R."/>
            <person name="Guruge J."/>
            <person name="Turnbaugh P.J."/>
            <person name="Mahowald M."/>
            <person name="Liep D."/>
            <person name="Gordon J."/>
        </authorList>
    </citation>
    <scope>NUCLEOTIDE SEQUENCE [LARGE SCALE GENOMIC DNA]</scope>
    <source>
        <strain evidence="1 2">DSM 5476</strain>
    </source>
</reference>
<dbReference type="Proteomes" id="UP000003340">
    <property type="component" value="Unassembled WGS sequence"/>
</dbReference>
<sequence length="39" mass="4528">MDQIHHSSAVPPSCCYCKQISMGYAEISFLQQKGWNYYL</sequence>
<protein>
    <submittedName>
        <fullName evidence="1">Uncharacterized protein</fullName>
    </submittedName>
</protein>
<accession>C0EF36</accession>
<evidence type="ECO:0000313" key="1">
    <source>
        <dbReference type="EMBL" id="EEG29937.1"/>
    </source>
</evidence>
<dbReference type="EMBL" id="ACEC01000082">
    <property type="protein sequence ID" value="EEG29937.1"/>
    <property type="molecule type" value="Genomic_DNA"/>
</dbReference>
<keyword evidence="2" id="KW-1185">Reference proteome</keyword>
<dbReference type="AlphaFoldDB" id="C0EF36"/>
<comment type="caution">
    <text evidence="1">The sequence shown here is derived from an EMBL/GenBank/DDBJ whole genome shotgun (WGS) entry which is preliminary data.</text>
</comment>
<reference evidence="1 2" key="1">
    <citation type="submission" date="2009-01" db="EMBL/GenBank/DDBJ databases">
        <authorList>
            <person name="Fulton L."/>
            <person name="Clifton S."/>
            <person name="Fulton B."/>
            <person name="Xu J."/>
            <person name="Minx P."/>
            <person name="Pepin K.H."/>
            <person name="Johnson M."/>
            <person name="Bhonagiri V."/>
            <person name="Nash W.E."/>
            <person name="Mardis E.R."/>
            <person name="Wilson R.K."/>
        </authorList>
    </citation>
    <scope>NUCLEOTIDE SEQUENCE [LARGE SCALE GENOMIC DNA]</scope>
    <source>
        <strain evidence="1 2">DSM 5476</strain>
    </source>
</reference>
<organism evidence="1 2">
    <name type="scientific">[Clostridium] methylpentosum DSM 5476</name>
    <dbReference type="NCBI Taxonomy" id="537013"/>
    <lineage>
        <taxon>Bacteria</taxon>
        <taxon>Bacillati</taxon>
        <taxon>Bacillota</taxon>
        <taxon>Clostridia</taxon>
        <taxon>Eubacteriales</taxon>
        <taxon>Oscillospiraceae</taxon>
        <taxon>Oscillospiraceae incertae sedis</taxon>
    </lineage>
</organism>
<proteinExistence type="predicted"/>
<evidence type="ECO:0000313" key="2">
    <source>
        <dbReference type="Proteomes" id="UP000003340"/>
    </source>
</evidence>
<name>C0EF36_9FIRM</name>